<keyword evidence="1" id="KW-0812">Transmembrane</keyword>
<dbReference type="EMBL" id="SIUB01000004">
    <property type="protein sequence ID" value="TBN53399.1"/>
    <property type="molecule type" value="Genomic_DNA"/>
</dbReference>
<feature type="transmembrane region" description="Helical" evidence="1">
    <location>
        <begin position="97"/>
        <end position="118"/>
    </location>
</feature>
<protein>
    <submittedName>
        <fullName evidence="2">DMT family transporter</fullName>
    </submittedName>
</protein>
<dbReference type="AlphaFoldDB" id="A0A4Q9GGX9"/>
<dbReference type="RefSeq" id="WP_131003457.1">
    <property type="nucleotide sequence ID" value="NZ_JBHSZR010000007.1"/>
</dbReference>
<organism evidence="2 3">
    <name type="scientific">Hansschlegelia quercus</name>
    <dbReference type="NCBI Taxonomy" id="2528245"/>
    <lineage>
        <taxon>Bacteria</taxon>
        <taxon>Pseudomonadati</taxon>
        <taxon>Pseudomonadota</taxon>
        <taxon>Alphaproteobacteria</taxon>
        <taxon>Hyphomicrobiales</taxon>
        <taxon>Methylopilaceae</taxon>
        <taxon>Hansschlegelia</taxon>
    </lineage>
</organism>
<proteinExistence type="predicted"/>
<evidence type="ECO:0000256" key="1">
    <source>
        <dbReference type="SAM" id="Phobius"/>
    </source>
</evidence>
<name>A0A4Q9GGX9_9HYPH</name>
<comment type="caution">
    <text evidence="2">The sequence shown here is derived from an EMBL/GenBank/DDBJ whole genome shotgun (WGS) entry which is preliminary data.</text>
</comment>
<feature type="transmembrane region" description="Helical" evidence="1">
    <location>
        <begin position="37"/>
        <end position="58"/>
    </location>
</feature>
<reference evidence="2 3" key="1">
    <citation type="submission" date="2019-02" db="EMBL/GenBank/DDBJ databases">
        <title>Hansschlegelia quercus sp. nov., a novel methylotrophic bacterium from buds of oak (Quercus robur L.).</title>
        <authorList>
            <person name="Agafonova N.V."/>
            <person name="Kaparullina E.N."/>
            <person name="Grouzdev D.S."/>
            <person name="Doronina N.V."/>
        </authorList>
    </citation>
    <scope>NUCLEOTIDE SEQUENCE [LARGE SCALE GENOMIC DNA]</scope>
    <source>
        <strain evidence="2 3">Dub</strain>
    </source>
</reference>
<dbReference type="Pfam" id="PF04657">
    <property type="entry name" value="DMT_YdcZ"/>
    <property type="match status" value="1"/>
</dbReference>
<keyword evidence="1" id="KW-1133">Transmembrane helix</keyword>
<dbReference type="PANTHER" id="PTHR34821">
    <property type="entry name" value="INNER MEMBRANE PROTEIN YDCZ"/>
    <property type="match status" value="1"/>
</dbReference>
<keyword evidence="3" id="KW-1185">Reference proteome</keyword>
<evidence type="ECO:0000313" key="3">
    <source>
        <dbReference type="Proteomes" id="UP000291613"/>
    </source>
</evidence>
<dbReference type="GO" id="GO:0005886">
    <property type="term" value="C:plasma membrane"/>
    <property type="evidence" value="ECO:0007669"/>
    <property type="project" value="TreeGrafter"/>
</dbReference>
<dbReference type="PANTHER" id="PTHR34821:SF2">
    <property type="entry name" value="INNER MEMBRANE PROTEIN YDCZ"/>
    <property type="match status" value="1"/>
</dbReference>
<dbReference type="OrthoDB" id="370053at2"/>
<feature type="transmembrane region" description="Helical" evidence="1">
    <location>
        <begin position="70"/>
        <end position="91"/>
    </location>
</feature>
<dbReference type="InterPro" id="IPR006750">
    <property type="entry name" value="YdcZ"/>
</dbReference>
<evidence type="ECO:0000313" key="2">
    <source>
        <dbReference type="EMBL" id="TBN53399.1"/>
    </source>
</evidence>
<keyword evidence="1" id="KW-0472">Membrane</keyword>
<accession>A0A4Q9GGX9</accession>
<dbReference type="Proteomes" id="UP000291613">
    <property type="component" value="Unassembled WGS sequence"/>
</dbReference>
<gene>
    <name evidence="2" type="ORF">EYR15_10290</name>
</gene>
<sequence>MLNLLVPASLAMAAGVSLVIQQVLNSDLRSDLGSAAWAGMVSYVGGLLCMALFVAVAREPIPSAAFMARAPWWTWTGGAFGAVYIVLAIWIVPQLGAATFIALLVAGQMLTSVAFDHFGVLGLAQRAIDPPRMIGIALLVAGVILIRR</sequence>